<proteinExistence type="predicted"/>
<dbReference type="PROSITE" id="PS00041">
    <property type="entry name" value="HTH_ARAC_FAMILY_1"/>
    <property type="match status" value="1"/>
</dbReference>
<dbReference type="KEGG" id="lpg:BB562_16115"/>
<reference evidence="7 8" key="1">
    <citation type="submission" date="2018-10" db="EMBL/GenBank/DDBJ databases">
        <title>Genome sequences of five Lactobacillus pentosus strains isolated from brines of traditionally fermented spanish-style green table olives and differences between them.</title>
        <authorList>
            <person name="Jimenez Diaz R."/>
        </authorList>
    </citation>
    <scope>NUCLEOTIDE SEQUENCE [LARGE SCALE GENOMIC DNA]</scope>
    <source>
        <strain evidence="7 8">IG10</strain>
    </source>
</reference>
<dbReference type="InterPro" id="IPR018060">
    <property type="entry name" value="HTH_AraC"/>
</dbReference>
<feature type="domain" description="Response regulatory" evidence="6">
    <location>
        <begin position="3"/>
        <end position="120"/>
    </location>
</feature>
<dbReference type="Pfam" id="PF00072">
    <property type="entry name" value="Response_reg"/>
    <property type="match status" value="1"/>
</dbReference>
<feature type="modified residue" description="4-aspartylphosphate" evidence="4">
    <location>
        <position position="55"/>
    </location>
</feature>
<keyword evidence="3" id="KW-0804">Transcription</keyword>
<dbReference type="PROSITE" id="PS01124">
    <property type="entry name" value="HTH_ARAC_FAMILY_2"/>
    <property type="match status" value="1"/>
</dbReference>
<dbReference type="Gene3D" id="1.10.10.60">
    <property type="entry name" value="Homeodomain-like"/>
    <property type="match status" value="2"/>
</dbReference>
<sequence length="487" mass="55063">MRKVMLVDDEYMLLRGLKLLVDWKSLGLEIINTEQNPKLALKYLHDNPVDILISDMNMPELSGPDFVAAAKAIRPEMELIVISGYSDFDYVRAGLQQNAVNYLRKPIDTDELLETLHGALDRLQAQQQQHQIASLAVQTQTRTLVTTDQEMERQQLIDALGIQFDPTTVVRLIGVLNPLPPKDLVSYLQILDVVKGFYVEGQDFIIIFQGTTDQLNIFINEAPHQIGAERRPFLIGAPIQDETQLHNRYLQLRREIARQYFFETAAGLRMMLPDTQQDTPLTLPSYSEVKKALDGVDLATFSAWLSQQFEAMKRANASDLLARQFALVVLLVLSDRLTAFDNKSAVITMINHATDVSEIKAQLQRVAKLAAQQGNQQFSRNVVAMRHIIQTRYSEQLSLAMVASELHLNAVYLGQLFKQEVGRSFAQFLNDYRVDVAVDLLRDSDQDIGQIAETVGYQNSSYFYKLFKKQTGMSPGDYRKAGVLSSC</sequence>
<dbReference type="PROSITE" id="PS50110">
    <property type="entry name" value="RESPONSE_REGULATORY"/>
    <property type="match status" value="1"/>
</dbReference>
<evidence type="ECO:0000313" key="7">
    <source>
        <dbReference type="EMBL" id="RMW48181.1"/>
    </source>
</evidence>
<dbReference type="InterPro" id="IPR020449">
    <property type="entry name" value="Tscrpt_reg_AraC-type_HTH"/>
</dbReference>
<organism evidence="7 8">
    <name type="scientific">Lactiplantibacillus pentosus</name>
    <name type="common">Lactobacillus pentosus</name>
    <dbReference type="NCBI Taxonomy" id="1589"/>
    <lineage>
        <taxon>Bacteria</taxon>
        <taxon>Bacillati</taxon>
        <taxon>Bacillota</taxon>
        <taxon>Bacilli</taxon>
        <taxon>Lactobacillales</taxon>
        <taxon>Lactobacillaceae</taxon>
        <taxon>Lactiplantibacillus</taxon>
    </lineage>
</organism>
<dbReference type="PANTHER" id="PTHR43280:SF35">
    <property type="entry name" value="RESPONSE REGULATOR"/>
    <property type="match status" value="1"/>
</dbReference>
<evidence type="ECO:0000256" key="3">
    <source>
        <dbReference type="ARBA" id="ARBA00023163"/>
    </source>
</evidence>
<dbReference type="SUPFAM" id="SSF52172">
    <property type="entry name" value="CheY-like"/>
    <property type="match status" value="1"/>
</dbReference>
<dbReference type="InterPro" id="IPR011006">
    <property type="entry name" value="CheY-like_superfamily"/>
</dbReference>
<protein>
    <submittedName>
        <fullName evidence="7">DNA-binding response regulator</fullName>
    </submittedName>
</protein>
<gene>
    <name evidence="7" type="ORF">D6U18_07745</name>
</gene>
<dbReference type="SMART" id="SM00448">
    <property type="entry name" value="REC"/>
    <property type="match status" value="1"/>
</dbReference>
<dbReference type="Pfam" id="PF12833">
    <property type="entry name" value="HTH_18"/>
    <property type="match status" value="1"/>
</dbReference>
<keyword evidence="1" id="KW-0805">Transcription regulation</keyword>
<accession>A0ABD7ISD9</accession>
<dbReference type="InterPro" id="IPR001789">
    <property type="entry name" value="Sig_transdc_resp-reg_receiver"/>
</dbReference>
<comment type="caution">
    <text evidence="7">The sequence shown here is derived from an EMBL/GenBank/DDBJ whole genome shotgun (WGS) entry which is preliminary data.</text>
</comment>
<dbReference type="PRINTS" id="PR00032">
    <property type="entry name" value="HTHARAC"/>
</dbReference>
<evidence type="ECO:0000259" key="5">
    <source>
        <dbReference type="PROSITE" id="PS01124"/>
    </source>
</evidence>
<name>A0ABD7ISD9_LACPE</name>
<evidence type="ECO:0000256" key="2">
    <source>
        <dbReference type="ARBA" id="ARBA00023125"/>
    </source>
</evidence>
<evidence type="ECO:0000256" key="4">
    <source>
        <dbReference type="PROSITE-ProRule" id="PRU00169"/>
    </source>
</evidence>
<dbReference type="AlphaFoldDB" id="A0ABD7ISD9"/>
<dbReference type="Proteomes" id="UP000276249">
    <property type="component" value="Unassembled WGS sequence"/>
</dbReference>
<dbReference type="RefSeq" id="WP_050338095.1">
    <property type="nucleotide sequence ID" value="NZ_BJZC01000005.1"/>
</dbReference>
<evidence type="ECO:0000256" key="1">
    <source>
        <dbReference type="ARBA" id="ARBA00023015"/>
    </source>
</evidence>
<dbReference type="InterPro" id="IPR009057">
    <property type="entry name" value="Homeodomain-like_sf"/>
</dbReference>
<dbReference type="SUPFAM" id="SSF46689">
    <property type="entry name" value="Homeodomain-like"/>
    <property type="match status" value="1"/>
</dbReference>
<feature type="domain" description="HTH araC/xylS-type" evidence="5">
    <location>
        <begin position="383"/>
        <end position="481"/>
    </location>
</feature>
<evidence type="ECO:0000259" key="6">
    <source>
        <dbReference type="PROSITE" id="PS50110"/>
    </source>
</evidence>
<dbReference type="CDD" id="cd17536">
    <property type="entry name" value="REC_YesN-like"/>
    <property type="match status" value="1"/>
</dbReference>
<dbReference type="GO" id="GO:0003677">
    <property type="term" value="F:DNA binding"/>
    <property type="evidence" value="ECO:0007669"/>
    <property type="project" value="UniProtKB-KW"/>
</dbReference>
<dbReference type="PANTHER" id="PTHR43280">
    <property type="entry name" value="ARAC-FAMILY TRANSCRIPTIONAL REGULATOR"/>
    <property type="match status" value="1"/>
</dbReference>
<dbReference type="EMBL" id="RDCJ01000076">
    <property type="protein sequence ID" value="RMW48181.1"/>
    <property type="molecule type" value="Genomic_DNA"/>
</dbReference>
<dbReference type="SMART" id="SM00342">
    <property type="entry name" value="HTH_ARAC"/>
    <property type="match status" value="1"/>
</dbReference>
<evidence type="ECO:0000313" key="8">
    <source>
        <dbReference type="Proteomes" id="UP000276249"/>
    </source>
</evidence>
<dbReference type="Gene3D" id="3.40.50.2300">
    <property type="match status" value="1"/>
</dbReference>
<dbReference type="InterPro" id="IPR018062">
    <property type="entry name" value="HTH_AraC-typ_CS"/>
</dbReference>
<keyword evidence="4" id="KW-0597">Phosphoprotein</keyword>
<keyword evidence="2 7" id="KW-0238">DNA-binding</keyword>